<dbReference type="SUPFAM" id="SSF55469">
    <property type="entry name" value="FMN-dependent nitroreductase-like"/>
    <property type="match status" value="1"/>
</dbReference>
<feature type="domain" description="Putative nitroreductase TM1586" evidence="2">
    <location>
        <begin position="4"/>
        <end position="120"/>
    </location>
</feature>
<evidence type="ECO:0000256" key="1">
    <source>
        <dbReference type="SAM" id="MobiDB-lite"/>
    </source>
</evidence>
<feature type="compositionally biased region" description="Basic residues" evidence="1">
    <location>
        <begin position="141"/>
        <end position="160"/>
    </location>
</feature>
<dbReference type="EMBL" id="AFOJ01000002">
    <property type="protein sequence ID" value="EGM53058.1"/>
    <property type="molecule type" value="Genomic_DNA"/>
</dbReference>
<dbReference type="InterPro" id="IPR000415">
    <property type="entry name" value="Nitroreductase-like"/>
</dbReference>
<name>F7QXQ0_9LACO</name>
<dbReference type="Pfam" id="PF14512">
    <property type="entry name" value="TM1586_NiRdase"/>
    <property type="match status" value="1"/>
</dbReference>
<dbReference type="Proteomes" id="UP000002971">
    <property type="component" value="Unassembled WGS sequence"/>
</dbReference>
<evidence type="ECO:0000259" key="2">
    <source>
        <dbReference type="Pfam" id="PF14512"/>
    </source>
</evidence>
<dbReference type="AlphaFoldDB" id="F7QXQ0"/>
<dbReference type="Gene3D" id="3.40.109.10">
    <property type="entry name" value="NADH Oxidase"/>
    <property type="match status" value="1"/>
</dbReference>
<evidence type="ECO:0000313" key="4">
    <source>
        <dbReference type="Proteomes" id="UP000002971"/>
    </source>
</evidence>
<dbReference type="InterPro" id="IPR029478">
    <property type="entry name" value="TM1586_NiRdase"/>
</dbReference>
<sequence>MDFKDAMKKRHVVCRYRDEELDLETVSALKKRVEEDNEKYQVHVKLETEDSSVLNLMGKLASKNAVNYFIMSGKESADLNERLGYVGADLMLYAQTLGLNTWWIGGTFSKKTSKEKFPIKKSSESSLSGMGKPLGNGTSKRMSKQSVHTRVKHRTGSLPV</sequence>
<organism evidence="3 4">
    <name type="scientific">Ligilactobacillus ruminis SPM0211</name>
    <dbReference type="NCBI Taxonomy" id="1040964"/>
    <lineage>
        <taxon>Bacteria</taxon>
        <taxon>Bacillati</taxon>
        <taxon>Bacillota</taxon>
        <taxon>Bacilli</taxon>
        <taxon>Lactobacillales</taxon>
        <taxon>Lactobacillaceae</taxon>
        <taxon>Ligilactobacillus</taxon>
    </lineage>
</organism>
<accession>F7QXQ0</accession>
<gene>
    <name evidence="3" type="ORF">LRU_00194</name>
</gene>
<comment type="caution">
    <text evidence="3">The sequence shown here is derived from an EMBL/GenBank/DDBJ whole genome shotgun (WGS) entry which is preliminary data.</text>
</comment>
<evidence type="ECO:0000313" key="3">
    <source>
        <dbReference type="EMBL" id="EGM53058.1"/>
    </source>
</evidence>
<proteinExistence type="predicted"/>
<feature type="region of interest" description="Disordered" evidence="1">
    <location>
        <begin position="119"/>
        <end position="160"/>
    </location>
</feature>
<reference evidence="3 4" key="1">
    <citation type="journal article" date="2011" name="J. Bacteriol.">
        <title>Genome Sequence of Lactobacillus ruminis SPM0211, Isolated from a Fecal Sample from a Healthy Korean.</title>
        <authorList>
            <person name="Lee S."/>
            <person name="Cho Y.J."/>
            <person name="Lee A.H."/>
            <person name="Chun J."/>
            <person name="Ha N.J."/>
            <person name="Ko G."/>
        </authorList>
    </citation>
    <scope>NUCLEOTIDE SEQUENCE [LARGE SCALE GENOMIC DNA]</scope>
    <source>
        <strain evidence="3 4">SPM0211</strain>
    </source>
</reference>
<protein>
    <submittedName>
        <fullName evidence="3">Nitroreductase family protein</fullName>
    </submittedName>
</protein>
<dbReference type="GO" id="GO:0016491">
    <property type="term" value="F:oxidoreductase activity"/>
    <property type="evidence" value="ECO:0007669"/>
    <property type="project" value="InterPro"/>
</dbReference>